<evidence type="ECO:0008006" key="5">
    <source>
        <dbReference type="Google" id="ProtNLM"/>
    </source>
</evidence>
<gene>
    <name evidence="3" type="ORF">ABC977_03685</name>
</gene>
<organism evidence="3 4">
    <name type="scientific">Thioalkalicoccus limnaeus</name>
    <dbReference type="NCBI Taxonomy" id="120681"/>
    <lineage>
        <taxon>Bacteria</taxon>
        <taxon>Pseudomonadati</taxon>
        <taxon>Pseudomonadota</taxon>
        <taxon>Gammaproteobacteria</taxon>
        <taxon>Chromatiales</taxon>
        <taxon>Chromatiaceae</taxon>
        <taxon>Thioalkalicoccus</taxon>
    </lineage>
</organism>
<keyword evidence="4" id="KW-1185">Reference proteome</keyword>
<evidence type="ECO:0000313" key="4">
    <source>
        <dbReference type="Proteomes" id="UP001564408"/>
    </source>
</evidence>
<keyword evidence="1" id="KW-0175">Coiled coil</keyword>
<reference evidence="3 4" key="1">
    <citation type="submission" date="2024-05" db="EMBL/GenBank/DDBJ databases">
        <title>Genome Sequence and Characterization of the New Strain Purple Sulfur Bacterium of Genus Thioalkalicoccus.</title>
        <authorList>
            <person name="Bryantseva I.A."/>
            <person name="Kyndt J.A."/>
            <person name="Imhoff J.F."/>
        </authorList>
    </citation>
    <scope>NUCLEOTIDE SEQUENCE [LARGE SCALE GENOMIC DNA]</scope>
    <source>
        <strain evidence="3 4">Um2</strain>
    </source>
</reference>
<evidence type="ECO:0000256" key="2">
    <source>
        <dbReference type="SAM" id="MobiDB-lite"/>
    </source>
</evidence>
<name>A0ABV4BAY2_9GAMM</name>
<evidence type="ECO:0000256" key="1">
    <source>
        <dbReference type="SAM" id="Coils"/>
    </source>
</evidence>
<feature type="coiled-coil region" evidence="1">
    <location>
        <begin position="422"/>
        <end position="473"/>
    </location>
</feature>
<proteinExistence type="predicted"/>
<accession>A0ABV4BAY2</accession>
<comment type="caution">
    <text evidence="3">The sequence shown here is derived from an EMBL/GenBank/DDBJ whole genome shotgun (WGS) entry which is preliminary data.</text>
</comment>
<dbReference type="EMBL" id="JBDKXB010000003">
    <property type="protein sequence ID" value="MEY6431506.1"/>
    <property type="molecule type" value="Genomic_DNA"/>
</dbReference>
<dbReference type="Proteomes" id="UP001564408">
    <property type="component" value="Unassembled WGS sequence"/>
</dbReference>
<dbReference type="RefSeq" id="WP_369665889.1">
    <property type="nucleotide sequence ID" value="NZ_JBDKXB010000003.1"/>
</dbReference>
<evidence type="ECO:0000313" key="3">
    <source>
        <dbReference type="EMBL" id="MEY6431506.1"/>
    </source>
</evidence>
<feature type="region of interest" description="Disordered" evidence="2">
    <location>
        <begin position="867"/>
        <end position="887"/>
    </location>
</feature>
<sequence length="887" mass="99553">MEPPCELRIIRVTWARKEHHTEVAAAQDPVPLDYDGDGWVAELPAYPKVDGARCGQLAIAVPPGTAEPCLLRANGEPCALTSIRAADGREWWIEKGQWRKAEGMGYHDAPLSRHVGEARLQVGGHLIRLRISPTGFTPQEFETLLDEFRSGAWQLILDPMSPTRATDQRRDGGIDPAFLAAVTAFIRYAGRALDQPHRELREVRERQPVERVRPCVGTFRELAVRGAPRLISGRGHAPSFDTPENRQLLAMCSRLRRTLRGLLAGAEGATRDLLGRSQRADERAAHLQASLGRVRVDARKLNQLIEEREGDIKTYRHVVGQLIEEAPANARLSFFNVDQPKLDAQYGIAGFWFNARSKNGEVEGIRLNFNVDLRTLESVFDKRYSYRLNGTFSVERRGVGTQGRSWSIWRVHYLTEISSNREQQLREEITYLETRRSNLSERDFWLSLNKSDTDEQLRDLAEARRSAERLRAASAIWAGVQDELTPLTQQVSALQRRARGLGIQESRHTAFTGSMTYVLNPDYRGALAFYRRALEAAGLTASQLDGLLRLEDLGILDLPAVYERWCLLRIVAVLREHFRLVPPPDFRDRLLGCVTDRGTLSLRFSGNAIGRDLLLEYQLRLPRKGIPEKQRPNPDFMLTVLPRNRRVEIGGNLHPHLVVDAKCKPFSPIEEAEAGQSLVEALDELIGKKRYHEPGGHRVFVLHPGSGPDATARVADYCHLGGSPLVANSEGRKPWDQAPPDHRYGAVLLRPGVTDPLIRLILMHVYLGLEDSLGAYTNRSPSYPLICPACGGAEMTHEPPPGTLETKHPGRAQWCIGCGRMLVWNFSGGCGTHLFKLGGYWTFHETHPLNPYDIRCPHCGDYMSIPEETPGPDQVDDPCDWGDPPWP</sequence>
<protein>
    <recommendedName>
        <fullName evidence="5">DUF2357 domain-containing protein</fullName>
    </recommendedName>
</protein>